<name>A0A2Z4J5A4_9ACTN</name>
<proteinExistence type="predicted"/>
<evidence type="ECO:0000256" key="1">
    <source>
        <dbReference type="SAM" id="MobiDB-lite"/>
    </source>
</evidence>
<dbReference type="AlphaFoldDB" id="A0A2Z4J5A4"/>
<sequence>MGARSGDVPALRWPAGASPRAVGMTDDGSTALRRDGANRLSAGPQDVEEREYRSATAEQGAAQPTQRGEE</sequence>
<evidence type="ECO:0000313" key="2">
    <source>
        <dbReference type="EMBL" id="AWW40392.1"/>
    </source>
</evidence>
<accession>A0A2Z4J5A4</accession>
<reference evidence="2 3" key="1">
    <citation type="journal article" date="2019" name="Int. J. Syst. Evol. Microbiol.">
        <title>Streptomyces cadmiisoli sp. nov., a novel actinomycete isolated from cadmium-contaminated soil.</title>
        <authorList>
            <person name="Li K."/>
            <person name="Tang X."/>
            <person name="Zhao J."/>
            <person name="Guo Y."/>
            <person name="Tang Y."/>
            <person name="Gao J."/>
        </authorList>
    </citation>
    <scope>NUCLEOTIDE SEQUENCE [LARGE SCALE GENOMIC DNA]</scope>
    <source>
        <strain evidence="2 3">ZFG47</strain>
    </source>
</reference>
<feature type="region of interest" description="Disordered" evidence="1">
    <location>
        <begin position="1"/>
        <end position="70"/>
    </location>
</feature>
<dbReference type="KEGG" id="scad:DN051_30035"/>
<evidence type="ECO:0000313" key="3">
    <source>
        <dbReference type="Proteomes" id="UP000249616"/>
    </source>
</evidence>
<dbReference type="EMBL" id="CP030073">
    <property type="protein sequence ID" value="AWW40392.1"/>
    <property type="molecule type" value="Genomic_DNA"/>
</dbReference>
<dbReference type="Proteomes" id="UP000249616">
    <property type="component" value="Chromosome"/>
</dbReference>
<gene>
    <name evidence="2" type="ORF">DN051_30035</name>
</gene>
<protein>
    <submittedName>
        <fullName evidence="2">Uncharacterized protein</fullName>
    </submittedName>
</protein>
<keyword evidence="3" id="KW-1185">Reference proteome</keyword>
<organism evidence="2 3">
    <name type="scientific">Streptomyces cadmiisoli</name>
    <dbReference type="NCBI Taxonomy" id="2184053"/>
    <lineage>
        <taxon>Bacteria</taxon>
        <taxon>Bacillati</taxon>
        <taxon>Actinomycetota</taxon>
        <taxon>Actinomycetes</taxon>
        <taxon>Kitasatosporales</taxon>
        <taxon>Streptomycetaceae</taxon>
        <taxon>Streptomyces</taxon>
        <taxon>Streptomyces aurantiacus group</taxon>
    </lineage>
</organism>